<sequence length="196" mass="23589">MDYKQAADMELWQCCQQDDMRAYNELFSRYYPRMFHLASSYIDDMMKAEELCMDQLFNLWVKRRQINITSNFSHYLFRSIRNLVITHLRRNIPMDASLDKILEEHQLDRPTDYRLLSEEAEQAYRTSLNELSPQRRQVFILSREENLTYSEIAQRMNLSVNTVENYMVAALNSLRKNMKEYVPSAMIPLLFLRDFL</sequence>
<dbReference type="Gene3D" id="1.10.1740.10">
    <property type="match status" value="1"/>
</dbReference>
<dbReference type="Gene3D" id="1.10.10.10">
    <property type="entry name" value="Winged helix-like DNA-binding domain superfamily/Winged helix DNA-binding domain"/>
    <property type="match status" value="1"/>
</dbReference>
<feature type="domain" description="RNA polymerase sigma-70 region 2" evidence="5">
    <location>
        <begin position="26"/>
        <end position="91"/>
    </location>
</feature>
<dbReference type="InterPro" id="IPR013324">
    <property type="entry name" value="RNA_pol_sigma_r3/r4-like"/>
</dbReference>
<dbReference type="InterPro" id="IPR014327">
    <property type="entry name" value="RNA_pol_sigma70_bacteroid"/>
</dbReference>
<dbReference type="InterPro" id="IPR014284">
    <property type="entry name" value="RNA_pol_sigma-70_dom"/>
</dbReference>
<dbReference type="Proteomes" id="UP001207742">
    <property type="component" value="Unassembled WGS sequence"/>
</dbReference>
<dbReference type="InterPro" id="IPR039425">
    <property type="entry name" value="RNA_pol_sigma-70-like"/>
</dbReference>
<evidence type="ECO:0000313" key="7">
    <source>
        <dbReference type="EMBL" id="MCW3482467.1"/>
    </source>
</evidence>
<evidence type="ECO:0000313" key="8">
    <source>
        <dbReference type="Proteomes" id="UP001207742"/>
    </source>
</evidence>
<dbReference type="Pfam" id="PF04542">
    <property type="entry name" value="Sigma70_r2"/>
    <property type="match status" value="1"/>
</dbReference>
<evidence type="ECO:0000256" key="2">
    <source>
        <dbReference type="ARBA" id="ARBA00023015"/>
    </source>
</evidence>
<keyword evidence="3" id="KW-0731">Sigma factor</keyword>
<feature type="domain" description="RNA polymerase sigma factor 70 region 4 type 2" evidence="6">
    <location>
        <begin position="122"/>
        <end position="172"/>
    </location>
</feature>
<dbReference type="SUPFAM" id="SSF88946">
    <property type="entry name" value="Sigma2 domain of RNA polymerase sigma factors"/>
    <property type="match status" value="1"/>
</dbReference>
<gene>
    <name evidence="7" type="ORF">OL497_01045</name>
</gene>
<evidence type="ECO:0000256" key="1">
    <source>
        <dbReference type="ARBA" id="ARBA00010641"/>
    </source>
</evidence>
<dbReference type="NCBIfam" id="TIGR02985">
    <property type="entry name" value="Sig70_bacteroi1"/>
    <property type="match status" value="1"/>
</dbReference>
<evidence type="ECO:0000256" key="4">
    <source>
        <dbReference type="ARBA" id="ARBA00023163"/>
    </source>
</evidence>
<organism evidence="7 8">
    <name type="scientific">Chitinophaga nivalis</name>
    <dbReference type="NCBI Taxonomy" id="2991709"/>
    <lineage>
        <taxon>Bacteria</taxon>
        <taxon>Pseudomonadati</taxon>
        <taxon>Bacteroidota</taxon>
        <taxon>Chitinophagia</taxon>
        <taxon>Chitinophagales</taxon>
        <taxon>Chitinophagaceae</taxon>
        <taxon>Chitinophaga</taxon>
    </lineage>
</organism>
<dbReference type="EMBL" id="JAPDNS010000001">
    <property type="protein sequence ID" value="MCW3482467.1"/>
    <property type="molecule type" value="Genomic_DNA"/>
</dbReference>
<name>A0ABT3IES6_9BACT</name>
<dbReference type="NCBIfam" id="TIGR02937">
    <property type="entry name" value="sigma70-ECF"/>
    <property type="match status" value="1"/>
</dbReference>
<evidence type="ECO:0000259" key="6">
    <source>
        <dbReference type="Pfam" id="PF08281"/>
    </source>
</evidence>
<dbReference type="CDD" id="cd06171">
    <property type="entry name" value="Sigma70_r4"/>
    <property type="match status" value="1"/>
</dbReference>
<reference evidence="7 8" key="1">
    <citation type="submission" date="2022-10" db="EMBL/GenBank/DDBJ databases">
        <title>Chitinophaga nivalis PC15 sp. nov., isolated from Pyeongchang county, South Korea.</title>
        <authorList>
            <person name="Trinh H.N."/>
        </authorList>
    </citation>
    <scope>NUCLEOTIDE SEQUENCE [LARGE SCALE GENOMIC DNA]</scope>
    <source>
        <strain evidence="7 8">PC14</strain>
    </source>
</reference>
<accession>A0ABT3IES6</accession>
<dbReference type="InterPro" id="IPR036388">
    <property type="entry name" value="WH-like_DNA-bd_sf"/>
</dbReference>
<evidence type="ECO:0000259" key="5">
    <source>
        <dbReference type="Pfam" id="PF04542"/>
    </source>
</evidence>
<protein>
    <submittedName>
        <fullName evidence="7">RNA polymerase sigma-70 factor</fullName>
    </submittedName>
</protein>
<dbReference type="InterPro" id="IPR013325">
    <property type="entry name" value="RNA_pol_sigma_r2"/>
</dbReference>
<keyword evidence="2" id="KW-0805">Transcription regulation</keyword>
<keyword evidence="8" id="KW-1185">Reference proteome</keyword>
<dbReference type="PANTHER" id="PTHR43133:SF46">
    <property type="entry name" value="RNA POLYMERASE SIGMA-70 FACTOR ECF SUBFAMILY"/>
    <property type="match status" value="1"/>
</dbReference>
<proteinExistence type="inferred from homology"/>
<dbReference type="PANTHER" id="PTHR43133">
    <property type="entry name" value="RNA POLYMERASE ECF-TYPE SIGMA FACTO"/>
    <property type="match status" value="1"/>
</dbReference>
<comment type="caution">
    <text evidence="7">The sequence shown here is derived from an EMBL/GenBank/DDBJ whole genome shotgun (WGS) entry which is preliminary data.</text>
</comment>
<dbReference type="InterPro" id="IPR007627">
    <property type="entry name" value="RNA_pol_sigma70_r2"/>
</dbReference>
<dbReference type="SUPFAM" id="SSF88659">
    <property type="entry name" value="Sigma3 and sigma4 domains of RNA polymerase sigma factors"/>
    <property type="match status" value="1"/>
</dbReference>
<dbReference type="Pfam" id="PF08281">
    <property type="entry name" value="Sigma70_r4_2"/>
    <property type="match status" value="1"/>
</dbReference>
<keyword evidence="4" id="KW-0804">Transcription</keyword>
<evidence type="ECO:0000256" key="3">
    <source>
        <dbReference type="ARBA" id="ARBA00023082"/>
    </source>
</evidence>
<comment type="similarity">
    <text evidence="1">Belongs to the sigma-70 factor family. ECF subfamily.</text>
</comment>
<dbReference type="InterPro" id="IPR013249">
    <property type="entry name" value="RNA_pol_sigma70_r4_t2"/>
</dbReference>
<dbReference type="RefSeq" id="WP_264726863.1">
    <property type="nucleotide sequence ID" value="NZ_JAPDNR010000001.1"/>
</dbReference>